<dbReference type="Proteomes" id="UP000789525">
    <property type="component" value="Unassembled WGS sequence"/>
</dbReference>
<feature type="non-terminal residue" evidence="1">
    <location>
        <position position="1"/>
    </location>
</feature>
<reference evidence="1" key="1">
    <citation type="submission" date="2021-06" db="EMBL/GenBank/DDBJ databases">
        <authorList>
            <person name="Kallberg Y."/>
            <person name="Tangrot J."/>
            <person name="Rosling A."/>
        </authorList>
    </citation>
    <scope>NUCLEOTIDE SEQUENCE</scope>
    <source>
        <strain evidence="1">CL356</strain>
    </source>
</reference>
<organism evidence="1 2">
    <name type="scientific">Acaulospora colombiana</name>
    <dbReference type="NCBI Taxonomy" id="27376"/>
    <lineage>
        <taxon>Eukaryota</taxon>
        <taxon>Fungi</taxon>
        <taxon>Fungi incertae sedis</taxon>
        <taxon>Mucoromycota</taxon>
        <taxon>Glomeromycotina</taxon>
        <taxon>Glomeromycetes</taxon>
        <taxon>Diversisporales</taxon>
        <taxon>Acaulosporaceae</taxon>
        <taxon>Acaulospora</taxon>
    </lineage>
</organism>
<evidence type="ECO:0000313" key="2">
    <source>
        <dbReference type="Proteomes" id="UP000789525"/>
    </source>
</evidence>
<accession>A0ACA9QFL2</accession>
<keyword evidence="2" id="KW-1185">Reference proteome</keyword>
<name>A0ACA9QFL2_9GLOM</name>
<feature type="non-terminal residue" evidence="1">
    <location>
        <position position="368"/>
    </location>
</feature>
<proteinExistence type="predicted"/>
<evidence type="ECO:0000313" key="1">
    <source>
        <dbReference type="EMBL" id="CAG8748024.1"/>
    </source>
</evidence>
<protein>
    <submittedName>
        <fullName evidence="1">12444_t:CDS:1</fullName>
    </submittedName>
</protein>
<gene>
    <name evidence="1" type="ORF">ACOLOM_LOCUS12551</name>
</gene>
<comment type="caution">
    <text evidence="1">The sequence shown here is derived from an EMBL/GenBank/DDBJ whole genome shotgun (WGS) entry which is preliminary data.</text>
</comment>
<sequence length="368" mass="41266">PLLASKNIHTTRLPVILIDALDECGGLEGTYSEDRRRLMQTIKLFSDLPKKFKLILTSRVESDIDYLLSEINHQAIEVLAGERTTMSSFNDIQLFLEDRFASIAVQHRRSLPTGWPGPPVIKDLTEKAGGLFIWAETVIRFIQGGEPKSRLTQILEGKGGGGLSGLYSRILHTSFSNPDDIGVAFGSVVGTIIMAKAPLSMSSLTCLLSLDETTVDYICTGLQSVLDSTGLLRFTHQSFVDFVLDENDCNSHFLINQDLHSQELALSCLHTMKRELKFNICQLEDSHLRNRDVVDLKTRVGRYIPGHLSYSCYFWVDHLTKTKCDEGTYGPLDYFIKNLFLYWLEVLSVSNQVGLAGGVLAKLTKWMR</sequence>
<dbReference type="EMBL" id="CAJVPT010051545">
    <property type="protein sequence ID" value="CAG8748024.1"/>
    <property type="molecule type" value="Genomic_DNA"/>
</dbReference>